<gene>
    <name evidence="2" type="ORF">DXN05_24220</name>
</gene>
<keyword evidence="1" id="KW-0732">Signal</keyword>
<sequence length="256" mass="29648">MNPKLPLALLALSGILCSQLSAQDSTLHYSGIPMVKSSTLLNEGIPINQKWYTYNTRRLVTTTTSSGKDSSYISFNYDKPDTIVREVDNKQLVYQRNKSGLVTRISDGTENSKNFQEFTYDKNGFLTKKVTRDDYGSYVCRNEYIYSYKYDNLVYEQRKQVMQQGGRTTEYTYQISYEYYLDKVNAFGNNNYGEPYFGRSNRNLLKSVYYTGPEAINSYETITYDFNQQALPFRMMRKGSTNSGGSYLEVTVYQFE</sequence>
<evidence type="ECO:0000313" key="2">
    <source>
        <dbReference type="EMBL" id="RFM25587.1"/>
    </source>
</evidence>
<proteinExistence type="predicted"/>
<organism evidence="2 3">
    <name type="scientific">Deminuibacter soli</name>
    <dbReference type="NCBI Taxonomy" id="2291815"/>
    <lineage>
        <taxon>Bacteria</taxon>
        <taxon>Pseudomonadati</taxon>
        <taxon>Bacteroidota</taxon>
        <taxon>Chitinophagia</taxon>
        <taxon>Chitinophagales</taxon>
        <taxon>Chitinophagaceae</taxon>
        <taxon>Deminuibacter</taxon>
    </lineage>
</organism>
<evidence type="ECO:0008006" key="4">
    <source>
        <dbReference type="Google" id="ProtNLM"/>
    </source>
</evidence>
<dbReference type="RefSeq" id="WP_116849900.1">
    <property type="nucleotide sequence ID" value="NZ_QTJU01000019.1"/>
</dbReference>
<dbReference type="Proteomes" id="UP000261284">
    <property type="component" value="Unassembled WGS sequence"/>
</dbReference>
<feature type="chain" id="PRO_5017672096" description="DUF4595 domain-containing protein" evidence="1">
    <location>
        <begin position="23"/>
        <end position="256"/>
    </location>
</feature>
<reference evidence="2 3" key="1">
    <citation type="submission" date="2018-08" db="EMBL/GenBank/DDBJ databases">
        <title>Chitinophagaceae sp. K23C18032701, a novel bacterium isolated from forest soil.</title>
        <authorList>
            <person name="Wang C."/>
        </authorList>
    </citation>
    <scope>NUCLEOTIDE SEQUENCE [LARGE SCALE GENOMIC DNA]</scope>
    <source>
        <strain evidence="2 3">K23C18032701</strain>
    </source>
</reference>
<dbReference type="AlphaFoldDB" id="A0A3E1NCN4"/>
<comment type="caution">
    <text evidence="2">The sequence shown here is derived from an EMBL/GenBank/DDBJ whole genome shotgun (WGS) entry which is preliminary data.</text>
</comment>
<keyword evidence="3" id="KW-1185">Reference proteome</keyword>
<evidence type="ECO:0000313" key="3">
    <source>
        <dbReference type="Proteomes" id="UP000261284"/>
    </source>
</evidence>
<accession>A0A3E1NCN4</accession>
<protein>
    <recommendedName>
        <fullName evidence="4">DUF4595 domain-containing protein</fullName>
    </recommendedName>
</protein>
<evidence type="ECO:0000256" key="1">
    <source>
        <dbReference type="SAM" id="SignalP"/>
    </source>
</evidence>
<feature type="signal peptide" evidence="1">
    <location>
        <begin position="1"/>
        <end position="22"/>
    </location>
</feature>
<dbReference type="EMBL" id="QTJU01000019">
    <property type="protein sequence ID" value="RFM25587.1"/>
    <property type="molecule type" value="Genomic_DNA"/>
</dbReference>
<name>A0A3E1NCN4_9BACT</name>